<evidence type="ECO:0000256" key="7">
    <source>
        <dbReference type="SAM" id="Phobius"/>
    </source>
</evidence>
<dbReference type="PROSITE" id="PS50850">
    <property type="entry name" value="MFS"/>
    <property type="match status" value="1"/>
</dbReference>
<keyword evidence="4 7" id="KW-0812">Transmembrane</keyword>
<protein>
    <submittedName>
        <fullName evidence="9">MFS transporter</fullName>
    </submittedName>
</protein>
<feature type="transmembrane region" description="Helical" evidence="7">
    <location>
        <begin position="225"/>
        <end position="253"/>
    </location>
</feature>
<dbReference type="SUPFAM" id="SSF103473">
    <property type="entry name" value="MFS general substrate transporter"/>
    <property type="match status" value="1"/>
</dbReference>
<dbReference type="InterPro" id="IPR036259">
    <property type="entry name" value="MFS_trans_sf"/>
</dbReference>
<gene>
    <name evidence="9" type="ORF">GCM10011489_27050</name>
</gene>
<evidence type="ECO:0000313" key="9">
    <source>
        <dbReference type="EMBL" id="GGB37865.1"/>
    </source>
</evidence>
<reference evidence="9" key="1">
    <citation type="journal article" date="2014" name="Int. J. Syst. Evol. Microbiol.">
        <title>Complete genome sequence of Corynebacterium casei LMG S-19264T (=DSM 44701T), isolated from a smear-ripened cheese.</title>
        <authorList>
            <consortium name="US DOE Joint Genome Institute (JGI-PGF)"/>
            <person name="Walter F."/>
            <person name="Albersmeier A."/>
            <person name="Kalinowski J."/>
            <person name="Ruckert C."/>
        </authorList>
    </citation>
    <scope>NUCLEOTIDE SEQUENCE</scope>
    <source>
        <strain evidence="9">CGMCC 1.12827</strain>
    </source>
</reference>
<keyword evidence="3" id="KW-1003">Cell membrane</keyword>
<evidence type="ECO:0000256" key="1">
    <source>
        <dbReference type="ARBA" id="ARBA00004429"/>
    </source>
</evidence>
<dbReference type="InterPro" id="IPR020846">
    <property type="entry name" value="MFS_dom"/>
</dbReference>
<proteinExistence type="predicted"/>
<sequence>MPHSRNTLIDVPRLLADTTPLRNAYFRRLWTANIVTVIGAQLTVVAVPAQIFAITGSSAYVGLTGIFGLVPLVAFGLWGGALADVLDRRLILMVTTTGLIAASILFWVQAALDLNNVWAILVLFALQQAFFAVNQPTRSAVLPRLLTVEELPAANSLNMTVMQAGAIAGPLIGGALIPVLGYSLLYFVDAVCMLPTLWAVIRLPSLKPQFQGDSQTRRVAGLRSVIDGFVYLAGHKVLLMSFVVDLIAMIFGMPRALFPQIAHESFGGPIDGGFAFSMLFAAMSVGAVLGGVFSGWVSRIDRQGLAVVVCIVIWGVCIAGTGVAVGFAGGTELPMLPIAVLLLMVGGAADMASSAFRQSMLQSAATDEVRGRLQGVFTVVVAGGPRIADVLHGLSAAAVGTAITTAGGGVLTVIGVLVAAALVPAFVRYRISATVAASDAKPVVSTD</sequence>
<dbReference type="Proteomes" id="UP000621454">
    <property type="component" value="Unassembled WGS sequence"/>
</dbReference>
<dbReference type="PANTHER" id="PTHR23513:SF9">
    <property type="entry name" value="ENTEROBACTIN EXPORTER ENTS"/>
    <property type="match status" value="1"/>
</dbReference>
<feature type="domain" description="Major facilitator superfamily (MFS) profile" evidence="8">
    <location>
        <begin position="229"/>
        <end position="447"/>
    </location>
</feature>
<feature type="transmembrane region" description="Helical" evidence="7">
    <location>
        <begin position="406"/>
        <end position="427"/>
    </location>
</feature>
<evidence type="ECO:0000256" key="3">
    <source>
        <dbReference type="ARBA" id="ARBA00022475"/>
    </source>
</evidence>
<feature type="transmembrane region" description="Helical" evidence="7">
    <location>
        <begin position="376"/>
        <end position="400"/>
    </location>
</feature>
<evidence type="ECO:0000259" key="8">
    <source>
        <dbReference type="PROSITE" id="PS50850"/>
    </source>
</evidence>
<evidence type="ECO:0000256" key="5">
    <source>
        <dbReference type="ARBA" id="ARBA00022989"/>
    </source>
</evidence>
<feature type="transmembrane region" description="Helical" evidence="7">
    <location>
        <begin position="30"/>
        <end position="53"/>
    </location>
</feature>
<evidence type="ECO:0000256" key="2">
    <source>
        <dbReference type="ARBA" id="ARBA00022448"/>
    </source>
</evidence>
<reference evidence="9" key="2">
    <citation type="submission" date="2020-09" db="EMBL/GenBank/DDBJ databases">
        <authorList>
            <person name="Sun Q."/>
            <person name="Zhou Y."/>
        </authorList>
    </citation>
    <scope>NUCLEOTIDE SEQUENCE</scope>
    <source>
        <strain evidence="9">CGMCC 1.12827</strain>
    </source>
</reference>
<keyword evidence="2" id="KW-0813">Transport</keyword>
<dbReference type="Pfam" id="PF05977">
    <property type="entry name" value="MFS_3"/>
    <property type="match status" value="1"/>
</dbReference>
<feature type="transmembrane region" description="Helical" evidence="7">
    <location>
        <begin position="335"/>
        <end position="356"/>
    </location>
</feature>
<evidence type="ECO:0000313" key="10">
    <source>
        <dbReference type="Proteomes" id="UP000621454"/>
    </source>
</evidence>
<feature type="transmembrane region" description="Helical" evidence="7">
    <location>
        <begin position="59"/>
        <end position="78"/>
    </location>
</feature>
<dbReference type="CDD" id="cd06173">
    <property type="entry name" value="MFS_MefA_like"/>
    <property type="match status" value="1"/>
</dbReference>
<feature type="transmembrane region" description="Helical" evidence="7">
    <location>
        <begin position="273"/>
        <end position="293"/>
    </location>
</feature>
<dbReference type="GO" id="GO:0005886">
    <property type="term" value="C:plasma membrane"/>
    <property type="evidence" value="ECO:0007669"/>
    <property type="project" value="UniProtKB-SubCell"/>
</dbReference>
<dbReference type="PANTHER" id="PTHR23513">
    <property type="entry name" value="INTEGRAL MEMBRANE EFFLUX PROTEIN-RELATED"/>
    <property type="match status" value="1"/>
</dbReference>
<name>A0A916TB66_9ACTN</name>
<accession>A0A916TB66</accession>
<feature type="transmembrane region" description="Helical" evidence="7">
    <location>
        <begin position="154"/>
        <end position="177"/>
    </location>
</feature>
<comment type="caution">
    <text evidence="9">The sequence shown here is derived from an EMBL/GenBank/DDBJ whole genome shotgun (WGS) entry which is preliminary data.</text>
</comment>
<evidence type="ECO:0000256" key="4">
    <source>
        <dbReference type="ARBA" id="ARBA00022692"/>
    </source>
</evidence>
<feature type="transmembrane region" description="Helical" evidence="7">
    <location>
        <begin position="90"/>
        <end position="110"/>
    </location>
</feature>
<comment type="subcellular location">
    <subcellularLocation>
        <location evidence="1">Cell inner membrane</location>
        <topology evidence="1">Multi-pass membrane protein</topology>
    </subcellularLocation>
</comment>
<dbReference type="EMBL" id="BMGC01000020">
    <property type="protein sequence ID" value="GGB37865.1"/>
    <property type="molecule type" value="Genomic_DNA"/>
</dbReference>
<keyword evidence="6 7" id="KW-0472">Membrane</keyword>
<dbReference type="GO" id="GO:0022857">
    <property type="term" value="F:transmembrane transporter activity"/>
    <property type="evidence" value="ECO:0007669"/>
    <property type="project" value="InterPro"/>
</dbReference>
<feature type="transmembrane region" description="Helical" evidence="7">
    <location>
        <begin position="305"/>
        <end position="329"/>
    </location>
</feature>
<keyword evidence="10" id="KW-1185">Reference proteome</keyword>
<dbReference type="Gene3D" id="1.20.1250.20">
    <property type="entry name" value="MFS general substrate transporter like domains"/>
    <property type="match status" value="1"/>
</dbReference>
<evidence type="ECO:0000256" key="6">
    <source>
        <dbReference type="ARBA" id="ARBA00023136"/>
    </source>
</evidence>
<organism evidence="9 10">
    <name type="scientific">Gordonia jinhuaensis</name>
    <dbReference type="NCBI Taxonomy" id="1517702"/>
    <lineage>
        <taxon>Bacteria</taxon>
        <taxon>Bacillati</taxon>
        <taxon>Actinomycetota</taxon>
        <taxon>Actinomycetes</taxon>
        <taxon>Mycobacteriales</taxon>
        <taxon>Gordoniaceae</taxon>
        <taxon>Gordonia</taxon>
    </lineage>
</organism>
<dbReference type="AlphaFoldDB" id="A0A916TB66"/>
<dbReference type="InterPro" id="IPR010290">
    <property type="entry name" value="TM_effector"/>
</dbReference>
<keyword evidence="5 7" id="KW-1133">Transmembrane helix</keyword>